<feature type="domain" description="Release factor glutamine methyltransferase N-terminal" evidence="7">
    <location>
        <begin position="15"/>
        <end position="83"/>
    </location>
</feature>
<dbReference type="PANTHER" id="PTHR18895">
    <property type="entry name" value="HEMK METHYLTRANSFERASE"/>
    <property type="match status" value="1"/>
</dbReference>
<dbReference type="InterPro" id="IPR029063">
    <property type="entry name" value="SAM-dependent_MTases_sf"/>
</dbReference>
<dbReference type="HAMAP" id="MF_02126">
    <property type="entry name" value="RF_methyltr_PrmC"/>
    <property type="match status" value="1"/>
</dbReference>
<dbReference type="Gene3D" id="1.10.8.10">
    <property type="entry name" value="DNA helicase RuvA subunit, C-terminal domain"/>
    <property type="match status" value="1"/>
</dbReference>
<dbReference type="NCBIfam" id="TIGR00536">
    <property type="entry name" value="hemK_fam"/>
    <property type="match status" value="1"/>
</dbReference>
<dbReference type="Gene3D" id="3.40.50.150">
    <property type="entry name" value="Vaccinia Virus protein VP39"/>
    <property type="match status" value="1"/>
</dbReference>
<dbReference type="InterPro" id="IPR007848">
    <property type="entry name" value="Small_mtfrase_dom"/>
</dbReference>
<dbReference type="AlphaFoldDB" id="A0A255XK10"/>
<dbReference type="InterPro" id="IPR050320">
    <property type="entry name" value="N5-glutamine_MTase"/>
</dbReference>
<accession>A0A255XK10</accession>
<protein>
    <recommendedName>
        <fullName evidence="5">Release factor glutamine methyltransferase</fullName>
        <shortName evidence="5">RF MTase</shortName>
        <ecNumber evidence="5">2.1.1.297</ecNumber>
    </recommendedName>
    <alternativeName>
        <fullName evidence="5">N5-glutamine methyltransferase PrmC</fullName>
    </alternativeName>
    <alternativeName>
        <fullName evidence="5">Protein-(glutamine-N5) MTase PrmC</fullName>
    </alternativeName>
    <alternativeName>
        <fullName evidence="5">Protein-glutamine N-methyltransferase PrmC</fullName>
    </alternativeName>
</protein>
<keyword evidence="3 5" id="KW-0949">S-adenosyl-L-methionine</keyword>
<proteinExistence type="inferred from homology"/>
<dbReference type="CDD" id="cd02440">
    <property type="entry name" value="AdoMet_MTases"/>
    <property type="match status" value="1"/>
</dbReference>
<dbReference type="OrthoDB" id="9800643at2"/>
<feature type="binding site" evidence="5">
    <location>
        <begin position="194"/>
        <end position="197"/>
    </location>
    <ligand>
        <name>substrate</name>
    </ligand>
</feature>
<dbReference type="EC" id="2.1.1.297" evidence="5"/>
<dbReference type="GO" id="GO:0102559">
    <property type="term" value="F:peptide chain release factor N(5)-glutamine methyltransferase activity"/>
    <property type="evidence" value="ECO:0007669"/>
    <property type="project" value="UniProtKB-EC"/>
</dbReference>
<dbReference type="InterPro" id="IPR019874">
    <property type="entry name" value="RF_methyltr_PrmC"/>
</dbReference>
<gene>
    <name evidence="5 8" type="primary">prmC</name>
    <name evidence="8" type="ORF">CHR90_15325</name>
</gene>
<dbReference type="Pfam" id="PF17827">
    <property type="entry name" value="PrmC_N"/>
    <property type="match status" value="1"/>
</dbReference>
<dbReference type="SUPFAM" id="SSF53335">
    <property type="entry name" value="S-adenosyl-L-methionine-dependent methyltransferases"/>
    <property type="match status" value="1"/>
</dbReference>
<feature type="binding site" evidence="5">
    <location>
        <position position="151"/>
    </location>
    <ligand>
        <name>S-adenosyl-L-methionine</name>
        <dbReference type="ChEBI" id="CHEBI:59789"/>
    </ligand>
</feature>
<evidence type="ECO:0000313" key="9">
    <source>
        <dbReference type="Proteomes" id="UP000216361"/>
    </source>
</evidence>
<feature type="binding site" evidence="5">
    <location>
        <position position="180"/>
    </location>
    <ligand>
        <name>S-adenosyl-L-methionine</name>
        <dbReference type="ChEBI" id="CHEBI:59789"/>
    </ligand>
</feature>
<keyword evidence="9" id="KW-1185">Reference proteome</keyword>
<dbReference type="PANTHER" id="PTHR18895:SF74">
    <property type="entry name" value="MTRF1L RELEASE FACTOR GLUTAMINE METHYLTRANSFERASE"/>
    <property type="match status" value="1"/>
</dbReference>
<evidence type="ECO:0000256" key="2">
    <source>
        <dbReference type="ARBA" id="ARBA00022679"/>
    </source>
</evidence>
<keyword evidence="2 5" id="KW-0808">Transferase</keyword>
<dbReference type="GO" id="GO:0032259">
    <property type="term" value="P:methylation"/>
    <property type="evidence" value="ECO:0007669"/>
    <property type="project" value="UniProtKB-KW"/>
</dbReference>
<dbReference type="GO" id="GO:0003676">
    <property type="term" value="F:nucleic acid binding"/>
    <property type="evidence" value="ECO:0007669"/>
    <property type="project" value="InterPro"/>
</dbReference>
<comment type="similarity">
    <text evidence="5">Belongs to the protein N5-glutamine methyltransferase family. PrmC subfamily.</text>
</comment>
<evidence type="ECO:0000256" key="4">
    <source>
        <dbReference type="ARBA" id="ARBA00048391"/>
    </source>
</evidence>
<dbReference type="Pfam" id="PF05175">
    <property type="entry name" value="MTS"/>
    <property type="match status" value="1"/>
</dbReference>
<evidence type="ECO:0000313" key="8">
    <source>
        <dbReference type="EMBL" id="OYQ17333.1"/>
    </source>
</evidence>
<evidence type="ECO:0000256" key="3">
    <source>
        <dbReference type="ARBA" id="ARBA00022691"/>
    </source>
</evidence>
<evidence type="ECO:0000256" key="5">
    <source>
        <dbReference type="HAMAP-Rule" id="MF_02126"/>
    </source>
</evidence>
<organism evidence="8 9">
    <name type="scientific">Elstera cyanobacteriorum</name>
    <dbReference type="NCBI Taxonomy" id="2022747"/>
    <lineage>
        <taxon>Bacteria</taxon>
        <taxon>Pseudomonadati</taxon>
        <taxon>Pseudomonadota</taxon>
        <taxon>Alphaproteobacteria</taxon>
        <taxon>Rhodospirillales</taxon>
        <taxon>Rhodospirillaceae</taxon>
        <taxon>Elstera</taxon>
    </lineage>
</organism>
<sequence length="298" mass="31580">MRPSGLPTSPDAQALFRAATAQLTAAGVESSRLDARLLLEAAFGWKPYALTLGTPAVTAEGLARFEGMLARRLAREPVSRILGLRDFWSLPFQISPATLDPRPDSECLVQAVLDRVDRHKPLRLLDLGTGSGCLLIALLTELPAAWGLGLDRAPDAAAMAQRNAETLGVGGRSAFAVGDWTEALAGRFDVILSNPPYIPLADRDSLAPEVRCFDPALALFGGADGLDPYRRFAAGLAGFLAPGGLLALEIGWDQGAAVTALLQQQGWRDVACLPDLAGRDRVIVAYPPQTPRAVNGNP</sequence>
<evidence type="ECO:0000259" key="6">
    <source>
        <dbReference type="Pfam" id="PF05175"/>
    </source>
</evidence>
<dbReference type="Proteomes" id="UP000216361">
    <property type="component" value="Unassembled WGS sequence"/>
</dbReference>
<comment type="catalytic activity">
    <reaction evidence="4 5">
        <text>L-glutaminyl-[peptide chain release factor] + S-adenosyl-L-methionine = N(5)-methyl-L-glutaminyl-[peptide chain release factor] + S-adenosyl-L-homocysteine + H(+)</text>
        <dbReference type="Rhea" id="RHEA:42896"/>
        <dbReference type="Rhea" id="RHEA-COMP:10271"/>
        <dbReference type="Rhea" id="RHEA-COMP:10272"/>
        <dbReference type="ChEBI" id="CHEBI:15378"/>
        <dbReference type="ChEBI" id="CHEBI:30011"/>
        <dbReference type="ChEBI" id="CHEBI:57856"/>
        <dbReference type="ChEBI" id="CHEBI:59789"/>
        <dbReference type="ChEBI" id="CHEBI:61891"/>
        <dbReference type="EC" id="2.1.1.297"/>
    </reaction>
</comment>
<comment type="function">
    <text evidence="5">Methylates the class 1 translation termination release factors RF1/PrfA and RF2/PrfB on the glutamine residue of the universally conserved GGQ motif.</text>
</comment>
<name>A0A255XK10_9PROT</name>
<evidence type="ECO:0000259" key="7">
    <source>
        <dbReference type="Pfam" id="PF17827"/>
    </source>
</evidence>
<dbReference type="InterPro" id="IPR040758">
    <property type="entry name" value="PrmC_N"/>
</dbReference>
<dbReference type="EMBL" id="NOXS01000034">
    <property type="protein sequence ID" value="OYQ17333.1"/>
    <property type="molecule type" value="Genomic_DNA"/>
</dbReference>
<comment type="caution">
    <text evidence="8">The sequence shown here is derived from an EMBL/GenBank/DDBJ whole genome shotgun (WGS) entry which is preliminary data.</text>
</comment>
<dbReference type="InterPro" id="IPR002052">
    <property type="entry name" value="DNA_methylase_N6_adenine_CS"/>
</dbReference>
<reference evidence="8 9" key="1">
    <citation type="submission" date="2017-07" db="EMBL/GenBank/DDBJ databases">
        <title>Elstera cyanobacteriorum sp. nov., a novel bacterium isolated from cyanobacterial aggregates in a eutrophic lake.</title>
        <authorList>
            <person name="Cai H."/>
        </authorList>
    </citation>
    <scope>NUCLEOTIDE SEQUENCE [LARGE SCALE GENOMIC DNA]</scope>
    <source>
        <strain evidence="8 9">TH019</strain>
    </source>
</reference>
<keyword evidence="1 5" id="KW-0489">Methyltransferase</keyword>
<feature type="domain" description="Methyltransferase small" evidence="6">
    <location>
        <begin position="113"/>
        <end position="197"/>
    </location>
</feature>
<dbReference type="PROSITE" id="PS00092">
    <property type="entry name" value="N6_MTASE"/>
    <property type="match status" value="1"/>
</dbReference>
<evidence type="ECO:0000256" key="1">
    <source>
        <dbReference type="ARBA" id="ARBA00022603"/>
    </source>
</evidence>
<dbReference type="NCBIfam" id="TIGR03534">
    <property type="entry name" value="RF_mod_PrmC"/>
    <property type="match status" value="1"/>
</dbReference>
<dbReference type="InterPro" id="IPR004556">
    <property type="entry name" value="HemK-like"/>
</dbReference>
<feature type="binding site" evidence="5">
    <location>
        <position position="194"/>
    </location>
    <ligand>
        <name>S-adenosyl-L-methionine</name>
        <dbReference type="ChEBI" id="CHEBI:59789"/>
    </ligand>
</feature>
<feature type="binding site" evidence="5">
    <location>
        <begin position="128"/>
        <end position="132"/>
    </location>
    <ligand>
        <name>S-adenosyl-L-methionine</name>
        <dbReference type="ChEBI" id="CHEBI:59789"/>
    </ligand>
</feature>